<feature type="transmembrane region" description="Helical" evidence="1">
    <location>
        <begin position="36"/>
        <end position="55"/>
    </location>
</feature>
<accession>A0A0F9K3T9</accession>
<comment type="caution">
    <text evidence="2">The sequence shown here is derived from an EMBL/GenBank/DDBJ whole genome shotgun (WGS) entry which is preliminary data.</text>
</comment>
<feature type="transmembrane region" description="Helical" evidence="1">
    <location>
        <begin position="12"/>
        <end position="30"/>
    </location>
</feature>
<dbReference type="EMBL" id="LAZR01008774">
    <property type="protein sequence ID" value="KKM76638.1"/>
    <property type="molecule type" value="Genomic_DNA"/>
</dbReference>
<evidence type="ECO:0000313" key="2">
    <source>
        <dbReference type="EMBL" id="KKM76638.1"/>
    </source>
</evidence>
<gene>
    <name evidence="2" type="ORF">LCGC14_1378150</name>
</gene>
<reference evidence="2" key="1">
    <citation type="journal article" date="2015" name="Nature">
        <title>Complex archaea that bridge the gap between prokaryotes and eukaryotes.</title>
        <authorList>
            <person name="Spang A."/>
            <person name="Saw J.H."/>
            <person name="Jorgensen S.L."/>
            <person name="Zaremba-Niedzwiedzka K."/>
            <person name="Martijn J."/>
            <person name="Lind A.E."/>
            <person name="van Eijk R."/>
            <person name="Schleper C."/>
            <person name="Guy L."/>
            <person name="Ettema T.J."/>
        </authorList>
    </citation>
    <scope>NUCLEOTIDE SEQUENCE</scope>
</reference>
<evidence type="ECO:0000256" key="1">
    <source>
        <dbReference type="SAM" id="Phobius"/>
    </source>
</evidence>
<name>A0A0F9K3T9_9ZZZZ</name>
<proteinExistence type="predicted"/>
<protein>
    <submittedName>
        <fullName evidence="2">Uncharacterized protein</fullName>
    </submittedName>
</protein>
<keyword evidence="1" id="KW-1133">Transmembrane helix</keyword>
<keyword evidence="1" id="KW-0812">Transmembrane</keyword>
<organism evidence="2">
    <name type="scientific">marine sediment metagenome</name>
    <dbReference type="NCBI Taxonomy" id="412755"/>
    <lineage>
        <taxon>unclassified sequences</taxon>
        <taxon>metagenomes</taxon>
        <taxon>ecological metagenomes</taxon>
    </lineage>
</organism>
<dbReference type="AlphaFoldDB" id="A0A0F9K3T9"/>
<keyword evidence="1" id="KW-0472">Membrane</keyword>
<sequence>MQKRLAKESVKFLKLGVVGLLLIIVLILAGEQLSSIEAVILGLLPYVLYQIYSAIQWAKKHKKR</sequence>